<protein>
    <recommendedName>
        <fullName evidence="1">Protein kinase domain-containing protein</fullName>
    </recommendedName>
</protein>
<dbReference type="GO" id="GO:0005524">
    <property type="term" value="F:ATP binding"/>
    <property type="evidence" value="ECO:0007669"/>
    <property type="project" value="InterPro"/>
</dbReference>
<dbReference type="InterPro" id="IPR001245">
    <property type="entry name" value="Ser-Thr/Tyr_kinase_cat_dom"/>
</dbReference>
<dbReference type="PANTHER" id="PTHR44329:SF214">
    <property type="entry name" value="PROTEIN KINASE DOMAIN-CONTAINING PROTEIN"/>
    <property type="match status" value="1"/>
</dbReference>
<dbReference type="EMBL" id="QUTE01012696">
    <property type="protein sequence ID" value="RHZ06387.1"/>
    <property type="molecule type" value="Genomic_DNA"/>
</dbReference>
<dbReference type="AlphaFoldDB" id="A0A397F228"/>
<dbReference type="InterPro" id="IPR000719">
    <property type="entry name" value="Prot_kinase_dom"/>
</dbReference>
<name>A0A397F228_APHAT</name>
<dbReference type="GO" id="GO:0004674">
    <property type="term" value="F:protein serine/threonine kinase activity"/>
    <property type="evidence" value="ECO:0007669"/>
    <property type="project" value="TreeGrafter"/>
</dbReference>
<proteinExistence type="predicted"/>
<evidence type="ECO:0000259" key="1">
    <source>
        <dbReference type="PROSITE" id="PS50011"/>
    </source>
</evidence>
<accession>A0A397F228</accession>
<dbReference type="VEuPathDB" id="FungiDB:H257_03172"/>
<organism evidence="2 3">
    <name type="scientific">Aphanomyces astaci</name>
    <name type="common">Crayfish plague agent</name>
    <dbReference type="NCBI Taxonomy" id="112090"/>
    <lineage>
        <taxon>Eukaryota</taxon>
        <taxon>Sar</taxon>
        <taxon>Stramenopiles</taxon>
        <taxon>Oomycota</taxon>
        <taxon>Saprolegniomycetes</taxon>
        <taxon>Saprolegniales</taxon>
        <taxon>Verrucalvaceae</taxon>
        <taxon>Aphanomyces</taxon>
    </lineage>
</organism>
<reference evidence="2 3" key="1">
    <citation type="submission" date="2018-08" db="EMBL/GenBank/DDBJ databases">
        <title>Aphanomyces genome sequencing and annotation.</title>
        <authorList>
            <person name="Minardi D."/>
            <person name="Oidtmann B."/>
            <person name="Van Der Giezen M."/>
            <person name="Studholme D.J."/>
        </authorList>
    </citation>
    <scope>NUCLEOTIDE SEQUENCE [LARGE SCALE GENOMIC DNA]</scope>
    <source>
        <strain evidence="2 3">197901</strain>
    </source>
</reference>
<dbReference type="SUPFAM" id="SSF56112">
    <property type="entry name" value="Protein kinase-like (PK-like)"/>
    <property type="match status" value="1"/>
</dbReference>
<dbReference type="PANTHER" id="PTHR44329">
    <property type="entry name" value="SERINE/THREONINE-PROTEIN KINASE TNNI3K-RELATED"/>
    <property type="match status" value="1"/>
</dbReference>
<feature type="domain" description="Protein kinase" evidence="1">
    <location>
        <begin position="1"/>
        <end position="90"/>
    </location>
</feature>
<gene>
    <name evidence="2" type="ORF">DYB31_012871</name>
</gene>
<feature type="non-terminal residue" evidence="2">
    <location>
        <position position="1"/>
    </location>
</feature>
<evidence type="ECO:0000313" key="3">
    <source>
        <dbReference type="Proteomes" id="UP000266196"/>
    </source>
</evidence>
<sequence>YTEKADIYSFGVLLNELDLCDLPYSNVADSRGAGISHTRLGVLVAQGKVSPQFSPQCIPWVLEMGQDCLRFDPSQRPTAMQLAYRLRRAIAGVK</sequence>
<dbReference type="InterPro" id="IPR011009">
    <property type="entry name" value="Kinase-like_dom_sf"/>
</dbReference>
<dbReference type="InterPro" id="IPR051681">
    <property type="entry name" value="Ser/Thr_Kinases-Pseudokinases"/>
</dbReference>
<dbReference type="Proteomes" id="UP000266196">
    <property type="component" value="Unassembled WGS sequence"/>
</dbReference>
<dbReference type="PROSITE" id="PS50011">
    <property type="entry name" value="PROTEIN_KINASE_DOM"/>
    <property type="match status" value="1"/>
</dbReference>
<dbReference type="Pfam" id="PF07714">
    <property type="entry name" value="PK_Tyr_Ser-Thr"/>
    <property type="match status" value="1"/>
</dbReference>
<evidence type="ECO:0000313" key="2">
    <source>
        <dbReference type="EMBL" id="RHZ06387.1"/>
    </source>
</evidence>
<comment type="caution">
    <text evidence="2">The sequence shown here is derived from an EMBL/GenBank/DDBJ whole genome shotgun (WGS) entry which is preliminary data.</text>
</comment>
<dbReference type="Gene3D" id="1.10.510.10">
    <property type="entry name" value="Transferase(Phosphotransferase) domain 1"/>
    <property type="match status" value="1"/>
</dbReference>